<dbReference type="STRING" id="37916.MCHLDSM_04213"/>
<name>A0A0J6VQT3_9MYCO</name>
<evidence type="ECO:0000259" key="2">
    <source>
        <dbReference type="Pfam" id="PF13443"/>
    </source>
</evidence>
<reference evidence="3 4" key="1">
    <citation type="journal article" date="2015" name="Genome Biol. Evol.">
        <title>Characterization of Three Mycobacterium spp. with Potential Use in Bioremediation by Genome Sequencing and Comparative Genomics.</title>
        <authorList>
            <person name="Das S."/>
            <person name="Pettersson B.M."/>
            <person name="Behra P.R."/>
            <person name="Ramesh M."/>
            <person name="Dasgupta S."/>
            <person name="Bhattacharya A."/>
            <person name="Kirsebom L.A."/>
        </authorList>
    </citation>
    <scope>NUCLEOTIDE SEQUENCE [LARGE SCALE GENOMIC DNA]</scope>
    <source>
        <strain evidence="3 4">DSM 43826</strain>
    </source>
</reference>
<dbReference type="PATRIC" id="fig|37916.4.peg.4184"/>
<dbReference type="InterPro" id="IPR001387">
    <property type="entry name" value="Cro/C1-type_HTH"/>
</dbReference>
<dbReference type="Pfam" id="PF13443">
    <property type="entry name" value="HTH_26"/>
    <property type="match status" value="1"/>
</dbReference>
<dbReference type="AlphaFoldDB" id="A0A0J6VQT3"/>
<sequence>MRWNLRLAAANRGIWKASEFQRLLGERGLVISAGKMSGLWSGQPHSIKLDELEVICSVLDCGPEELLLREHDTVAPAAPATSVDASAVGDEAKQPPAVRPRAPRGRSLPPA</sequence>
<dbReference type="RefSeq" id="WP_006244713.1">
    <property type="nucleotide sequence ID" value="NZ_JYNL01000050.1"/>
</dbReference>
<feature type="domain" description="HTH cro/C1-type" evidence="2">
    <location>
        <begin position="4"/>
        <end position="68"/>
    </location>
</feature>
<feature type="region of interest" description="Disordered" evidence="1">
    <location>
        <begin position="78"/>
        <end position="111"/>
    </location>
</feature>
<keyword evidence="4" id="KW-1185">Reference proteome</keyword>
<accession>A0A0J6VQT3</accession>
<protein>
    <recommendedName>
        <fullName evidence="2">HTH cro/C1-type domain-containing protein</fullName>
    </recommendedName>
</protein>
<organism evidence="3 4">
    <name type="scientific">Mycolicibacterium chlorophenolicum</name>
    <dbReference type="NCBI Taxonomy" id="37916"/>
    <lineage>
        <taxon>Bacteria</taxon>
        <taxon>Bacillati</taxon>
        <taxon>Actinomycetota</taxon>
        <taxon>Actinomycetes</taxon>
        <taxon>Mycobacteriales</taxon>
        <taxon>Mycobacteriaceae</taxon>
        <taxon>Mycolicibacterium</taxon>
    </lineage>
</organism>
<evidence type="ECO:0000256" key="1">
    <source>
        <dbReference type="SAM" id="MobiDB-lite"/>
    </source>
</evidence>
<comment type="caution">
    <text evidence="3">The sequence shown here is derived from an EMBL/GenBank/DDBJ whole genome shotgun (WGS) entry which is preliminary data.</text>
</comment>
<evidence type="ECO:0000313" key="3">
    <source>
        <dbReference type="EMBL" id="KMO71842.1"/>
    </source>
</evidence>
<gene>
    <name evidence="3" type="ORF">MCHLDSM_04213</name>
</gene>
<evidence type="ECO:0000313" key="4">
    <source>
        <dbReference type="Proteomes" id="UP000036513"/>
    </source>
</evidence>
<dbReference type="Proteomes" id="UP000036513">
    <property type="component" value="Unassembled WGS sequence"/>
</dbReference>
<proteinExistence type="predicted"/>
<dbReference type="EMBL" id="JYNL01000050">
    <property type="protein sequence ID" value="KMO71842.1"/>
    <property type="molecule type" value="Genomic_DNA"/>
</dbReference>